<dbReference type="EMBL" id="JANQBD010000055">
    <property type="protein sequence ID" value="MCR8636805.1"/>
    <property type="molecule type" value="Genomic_DNA"/>
</dbReference>
<dbReference type="RefSeq" id="WP_258218295.1">
    <property type="nucleotide sequence ID" value="NZ_JANQBD010000055.1"/>
</dbReference>
<sequence length="273" mass="32305">MGIDELKRFILDGSFMELKLEVERLRILKNKIREEQDNLDLKRIVWAELGVIGEFEIHKVYDYNHAELNTLLHNVGVLPLVTMIKSDDLSEEEVGKVAHIPYQRKRYLRFTPYSSYIQQENVSLFKISLEEVSLLDKVAMWKESHIKIERLNTIWEREKLRALGSPDLKSAKKISFEGGVFSVLESPKKYRTDLVLKHFDEKTILTFVRVNLDKMDEIRVRGFLKKDELDGVRRVVNLQRRYILMTMQKAKVKKDVWYSKLEKLSLLSQEYTQ</sequence>
<gene>
    <name evidence="2" type="ORF">NV381_37180</name>
</gene>
<evidence type="ECO:0000256" key="1">
    <source>
        <dbReference type="SAM" id="Coils"/>
    </source>
</evidence>
<dbReference type="Proteomes" id="UP001300012">
    <property type="component" value="Unassembled WGS sequence"/>
</dbReference>
<evidence type="ECO:0000313" key="2">
    <source>
        <dbReference type="EMBL" id="MCR8636805.1"/>
    </source>
</evidence>
<reference evidence="2 3" key="1">
    <citation type="submission" date="2022-08" db="EMBL/GenBank/DDBJ databases">
        <title>Paenibacillus endoradicis sp. nov., Paenibacillus radicibacter sp. nov and Paenibacillus pararadicis sp. nov., three cold-adapted plant growth-promoting bacteria isolated from root of Larix gmelinii in Great Khingan.</title>
        <authorList>
            <person name="Xue H."/>
        </authorList>
    </citation>
    <scope>NUCLEOTIDE SEQUENCE [LARGE SCALE GENOMIC DNA]</scope>
    <source>
        <strain evidence="2 3">N5-1-1-5</strain>
    </source>
</reference>
<evidence type="ECO:0000313" key="3">
    <source>
        <dbReference type="Proteomes" id="UP001300012"/>
    </source>
</evidence>
<name>A0ABT1YV30_9BACL</name>
<proteinExistence type="predicted"/>
<accession>A0ABT1YV30</accession>
<feature type="coiled-coil region" evidence="1">
    <location>
        <begin position="15"/>
        <end position="42"/>
    </location>
</feature>
<keyword evidence="3" id="KW-1185">Reference proteome</keyword>
<protein>
    <recommendedName>
        <fullName evidence="4">WYL domain-containing protein</fullName>
    </recommendedName>
</protein>
<comment type="caution">
    <text evidence="2">The sequence shown here is derived from an EMBL/GenBank/DDBJ whole genome shotgun (WGS) entry which is preliminary data.</text>
</comment>
<organism evidence="2 3">
    <name type="scientific">Paenibacillus radicis</name>
    <name type="common">ex Xue et al. 2023</name>
    <dbReference type="NCBI Taxonomy" id="2972489"/>
    <lineage>
        <taxon>Bacteria</taxon>
        <taxon>Bacillati</taxon>
        <taxon>Bacillota</taxon>
        <taxon>Bacilli</taxon>
        <taxon>Bacillales</taxon>
        <taxon>Paenibacillaceae</taxon>
        <taxon>Paenibacillus</taxon>
    </lineage>
</organism>
<evidence type="ECO:0008006" key="4">
    <source>
        <dbReference type="Google" id="ProtNLM"/>
    </source>
</evidence>
<keyword evidence="1" id="KW-0175">Coiled coil</keyword>